<keyword evidence="2" id="KW-0732">Signal</keyword>
<organism evidence="5 6">
    <name type="scientific">Cinchona calisaya</name>
    <dbReference type="NCBI Taxonomy" id="153742"/>
    <lineage>
        <taxon>Eukaryota</taxon>
        <taxon>Viridiplantae</taxon>
        <taxon>Streptophyta</taxon>
        <taxon>Embryophyta</taxon>
        <taxon>Tracheophyta</taxon>
        <taxon>Spermatophyta</taxon>
        <taxon>Magnoliopsida</taxon>
        <taxon>eudicotyledons</taxon>
        <taxon>Gunneridae</taxon>
        <taxon>Pentapetalae</taxon>
        <taxon>asterids</taxon>
        <taxon>lamiids</taxon>
        <taxon>Gentianales</taxon>
        <taxon>Rubiaceae</taxon>
        <taxon>Cinchonoideae</taxon>
        <taxon>Cinchoneae</taxon>
        <taxon>Cinchona</taxon>
    </lineage>
</organism>
<sequence>MNFDGKKACNKKLIGARYFIDGFLAEYGQPLNTSENGDLLSPRDVIGHGTHTASTAAGSIALNVSYRALGFGTFRGGAPCARLAICKVCWNFGQGGCAYADILKAIDLAVHDGVDVISMSLGTDIPPYSDVDKRGATSFASFHAVEKGVVVVCAAGNSGPTPQSLSNTAPWLFTVAASSIDRSFPTPITLRNGQSFMVC</sequence>
<dbReference type="InterPro" id="IPR045051">
    <property type="entry name" value="SBT"/>
</dbReference>
<evidence type="ECO:0000256" key="1">
    <source>
        <dbReference type="ARBA" id="ARBA00011073"/>
    </source>
</evidence>
<comment type="caution">
    <text evidence="3">Lacks conserved residue(s) required for the propagation of feature annotation.</text>
</comment>
<evidence type="ECO:0000313" key="5">
    <source>
        <dbReference type="EMBL" id="KAL3524469.1"/>
    </source>
</evidence>
<keyword evidence="6" id="KW-1185">Reference proteome</keyword>
<evidence type="ECO:0000259" key="4">
    <source>
        <dbReference type="Pfam" id="PF00082"/>
    </source>
</evidence>
<dbReference type="Pfam" id="PF00082">
    <property type="entry name" value="Peptidase_S8"/>
    <property type="match status" value="1"/>
</dbReference>
<dbReference type="EMBL" id="JBJUIK010000007">
    <property type="protein sequence ID" value="KAL3524469.1"/>
    <property type="molecule type" value="Genomic_DNA"/>
</dbReference>
<dbReference type="AlphaFoldDB" id="A0ABD2ZYF3"/>
<dbReference type="InterPro" id="IPR000209">
    <property type="entry name" value="Peptidase_S8/S53_dom"/>
</dbReference>
<dbReference type="SUPFAM" id="SSF52743">
    <property type="entry name" value="Subtilisin-like"/>
    <property type="match status" value="1"/>
</dbReference>
<dbReference type="PANTHER" id="PTHR10795">
    <property type="entry name" value="PROPROTEIN CONVERTASE SUBTILISIN/KEXIN"/>
    <property type="match status" value="1"/>
</dbReference>
<name>A0ABD2ZYF3_9GENT</name>
<evidence type="ECO:0000256" key="3">
    <source>
        <dbReference type="PROSITE-ProRule" id="PRU01240"/>
    </source>
</evidence>
<evidence type="ECO:0000313" key="6">
    <source>
        <dbReference type="Proteomes" id="UP001630127"/>
    </source>
</evidence>
<reference evidence="5 6" key="1">
    <citation type="submission" date="2024-11" db="EMBL/GenBank/DDBJ databases">
        <title>A near-complete genome assembly of Cinchona calisaya.</title>
        <authorList>
            <person name="Lian D.C."/>
            <person name="Zhao X.W."/>
            <person name="Wei L."/>
        </authorList>
    </citation>
    <scope>NUCLEOTIDE SEQUENCE [LARGE SCALE GENOMIC DNA]</scope>
    <source>
        <tissue evidence="5">Nenye</tissue>
    </source>
</reference>
<proteinExistence type="inferred from homology"/>
<comment type="caution">
    <text evidence="5">The sequence shown here is derived from an EMBL/GenBank/DDBJ whole genome shotgun (WGS) entry which is preliminary data.</text>
</comment>
<dbReference type="Gene3D" id="3.40.50.200">
    <property type="entry name" value="Peptidase S8/S53 domain"/>
    <property type="match status" value="1"/>
</dbReference>
<dbReference type="Gene3D" id="3.50.30.30">
    <property type="match status" value="1"/>
</dbReference>
<evidence type="ECO:0000256" key="2">
    <source>
        <dbReference type="ARBA" id="ARBA00022729"/>
    </source>
</evidence>
<dbReference type="InterPro" id="IPR036852">
    <property type="entry name" value="Peptidase_S8/S53_dom_sf"/>
</dbReference>
<protein>
    <recommendedName>
        <fullName evidence="4">Peptidase S8/S53 domain-containing protein</fullName>
    </recommendedName>
</protein>
<comment type="similarity">
    <text evidence="1 3">Belongs to the peptidase S8 family.</text>
</comment>
<feature type="domain" description="Peptidase S8/S53" evidence="4">
    <location>
        <begin position="41"/>
        <end position="181"/>
    </location>
</feature>
<accession>A0ABD2ZYF3</accession>
<dbReference type="PROSITE" id="PS51892">
    <property type="entry name" value="SUBTILASE"/>
    <property type="match status" value="1"/>
</dbReference>
<gene>
    <name evidence="5" type="ORF">ACH5RR_017303</name>
</gene>
<dbReference type="Proteomes" id="UP001630127">
    <property type="component" value="Unassembled WGS sequence"/>
</dbReference>